<comment type="similarity">
    <text evidence="2">Belongs to the UPF0702 family.</text>
</comment>
<dbReference type="InterPro" id="IPR023090">
    <property type="entry name" value="UPF0702_alpha/beta_dom_sf"/>
</dbReference>
<sequence length="170" mass="18413">MVGTAIGEWSEVGQLVVRTLVLYLVALTVFRAMGKRTLAKMGPFDFAVIIMIGEAVAIGMEDAKTPLINAVAITVALGALQYLLTWLNVRFRWLERVTQGTPTELIRDGQVDAAAMRRERISSADLQMELRQQEVQSPEEVKRALLEPTGEISVEKASGSGGAGRKGGDA</sequence>
<evidence type="ECO:0000256" key="2">
    <source>
        <dbReference type="ARBA" id="ARBA00006448"/>
    </source>
</evidence>
<keyword evidence="4 8" id="KW-0812">Transmembrane</keyword>
<dbReference type="PANTHER" id="PTHR34582:SF6">
    <property type="entry name" value="UPF0702 TRANSMEMBRANE PROTEIN YCAP"/>
    <property type="match status" value="1"/>
</dbReference>
<evidence type="ECO:0000256" key="7">
    <source>
        <dbReference type="SAM" id="MobiDB-lite"/>
    </source>
</evidence>
<feature type="compositionally biased region" description="Gly residues" evidence="7">
    <location>
        <begin position="159"/>
        <end position="170"/>
    </location>
</feature>
<dbReference type="Proteomes" id="UP000503399">
    <property type="component" value="Chromosome"/>
</dbReference>
<proteinExistence type="inferred from homology"/>
<gene>
    <name evidence="10" type="ORF">R50_2376</name>
</gene>
<accession>A0A6F8ZK89</accession>
<reference evidence="10 11" key="1">
    <citation type="submission" date="2020-02" db="EMBL/GenBank/DDBJ databases">
        <authorList>
            <person name="Hogendoorn C."/>
        </authorList>
    </citation>
    <scope>NUCLEOTIDE SEQUENCE [LARGE SCALE GENOMIC DNA]</scope>
    <source>
        <strain evidence="10">R501</strain>
    </source>
</reference>
<dbReference type="AlphaFoldDB" id="A0A6F8ZK89"/>
<evidence type="ECO:0000256" key="4">
    <source>
        <dbReference type="ARBA" id="ARBA00022692"/>
    </source>
</evidence>
<dbReference type="PANTHER" id="PTHR34582">
    <property type="entry name" value="UPF0702 TRANSMEMBRANE PROTEIN YCAP"/>
    <property type="match status" value="1"/>
</dbReference>
<organism evidence="10 11">
    <name type="scientific">Candidatus Hydrogenisulfobacillus filiaventi</name>
    <dbReference type="NCBI Taxonomy" id="2707344"/>
    <lineage>
        <taxon>Bacteria</taxon>
        <taxon>Bacillati</taxon>
        <taxon>Bacillota</taxon>
        <taxon>Clostridia</taxon>
        <taxon>Eubacteriales</taxon>
        <taxon>Clostridiales Family XVII. Incertae Sedis</taxon>
        <taxon>Candidatus Hydrogenisulfobacillus</taxon>
    </lineage>
</organism>
<evidence type="ECO:0000259" key="9">
    <source>
        <dbReference type="Pfam" id="PF04239"/>
    </source>
</evidence>
<evidence type="ECO:0000256" key="8">
    <source>
        <dbReference type="SAM" id="Phobius"/>
    </source>
</evidence>
<name>A0A6F8ZK89_9FIRM</name>
<comment type="subcellular location">
    <subcellularLocation>
        <location evidence="1">Cell membrane</location>
        <topology evidence="1">Multi-pass membrane protein</topology>
    </subcellularLocation>
</comment>
<feature type="transmembrane region" description="Helical" evidence="8">
    <location>
        <begin position="12"/>
        <end position="30"/>
    </location>
</feature>
<keyword evidence="6 8" id="KW-0472">Membrane</keyword>
<dbReference type="Pfam" id="PF04239">
    <property type="entry name" value="DUF421"/>
    <property type="match status" value="1"/>
</dbReference>
<keyword evidence="3" id="KW-1003">Cell membrane</keyword>
<evidence type="ECO:0000313" key="10">
    <source>
        <dbReference type="EMBL" id="CAB1129873.1"/>
    </source>
</evidence>
<evidence type="ECO:0000256" key="3">
    <source>
        <dbReference type="ARBA" id="ARBA00022475"/>
    </source>
</evidence>
<evidence type="ECO:0000256" key="6">
    <source>
        <dbReference type="ARBA" id="ARBA00023136"/>
    </source>
</evidence>
<dbReference type="EMBL" id="LR778114">
    <property type="protein sequence ID" value="CAB1129873.1"/>
    <property type="molecule type" value="Genomic_DNA"/>
</dbReference>
<dbReference type="Gene3D" id="3.30.240.20">
    <property type="entry name" value="bsu07140 like domains"/>
    <property type="match status" value="1"/>
</dbReference>
<evidence type="ECO:0000313" key="11">
    <source>
        <dbReference type="Proteomes" id="UP000503399"/>
    </source>
</evidence>
<dbReference type="GO" id="GO:0005886">
    <property type="term" value="C:plasma membrane"/>
    <property type="evidence" value="ECO:0007669"/>
    <property type="project" value="UniProtKB-SubCell"/>
</dbReference>
<protein>
    <recommendedName>
        <fullName evidence="9">YetF C-terminal domain-containing protein</fullName>
    </recommendedName>
</protein>
<feature type="transmembrane region" description="Helical" evidence="8">
    <location>
        <begin position="42"/>
        <end position="60"/>
    </location>
</feature>
<feature type="domain" description="YetF C-terminal" evidence="9">
    <location>
        <begin position="90"/>
        <end position="158"/>
    </location>
</feature>
<keyword evidence="11" id="KW-1185">Reference proteome</keyword>
<keyword evidence="5 8" id="KW-1133">Transmembrane helix</keyword>
<evidence type="ECO:0000256" key="5">
    <source>
        <dbReference type="ARBA" id="ARBA00022989"/>
    </source>
</evidence>
<feature type="region of interest" description="Disordered" evidence="7">
    <location>
        <begin position="147"/>
        <end position="170"/>
    </location>
</feature>
<evidence type="ECO:0000256" key="1">
    <source>
        <dbReference type="ARBA" id="ARBA00004651"/>
    </source>
</evidence>
<dbReference type="KEGG" id="hfv:R50_2376"/>
<feature type="transmembrane region" description="Helical" evidence="8">
    <location>
        <begin position="66"/>
        <end position="87"/>
    </location>
</feature>
<dbReference type="InterPro" id="IPR007353">
    <property type="entry name" value="DUF421"/>
</dbReference>